<organism evidence="1 2">
    <name type="scientific">Chaetomium tenue</name>
    <dbReference type="NCBI Taxonomy" id="1854479"/>
    <lineage>
        <taxon>Eukaryota</taxon>
        <taxon>Fungi</taxon>
        <taxon>Dikarya</taxon>
        <taxon>Ascomycota</taxon>
        <taxon>Pezizomycotina</taxon>
        <taxon>Sordariomycetes</taxon>
        <taxon>Sordariomycetidae</taxon>
        <taxon>Sordariales</taxon>
        <taxon>Chaetomiaceae</taxon>
        <taxon>Chaetomium</taxon>
    </lineage>
</organism>
<dbReference type="EMBL" id="JAGIZQ010000003">
    <property type="protein sequence ID" value="KAH6636915.1"/>
    <property type="molecule type" value="Genomic_DNA"/>
</dbReference>
<dbReference type="Proteomes" id="UP000724584">
    <property type="component" value="Unassembled WGS sequence"/>
</dbReference>
<keyword evidence="2" id="KW-1185">Reference proteome</keyword>
<gene>
    <name evidence="1" type="ORF">F5144DRAFT_569104</name>
</gene>
<protein>
    <submittedName>
        <fullName evidence="1">Uncharacterized protein</fullName>
    </submittedName>
</protein>
<name>A0ACB7PCZ0_9PEZI</name>
<reference evidence="1 2" key="1">
    <citation type="journal article" date="2021" name="Nat. Commun.">
        <title>Genetic determinants of endophytism in the Arabidopsis root mycobiome.</title>
        <authorList>
            <person name="Mesny F."/>
            <person name="Miyauchi S."/>
            <person name="Thiergart T."/>
            <person name="Pickel B."/>
            <person name="Atanasova L."/>
            <person name="Karlsson M."/>
            <person name="Huettel B."/>
            <person name="Barry K.W."/>
            <person name="Haridas S."/>
            <person name="Chen C."/>
            <person name="Bauer D."/>
            <person name="Andreopoulos W."/>
            <person name="Pangilinan J."/>
            <person name="LaButti K."/>
            <person name="Riley R."/>
            <person name="Lipzen A."/>
            <person name="Clum A."/>
            <person name="Drula E."/>
            <person name="Henrissat B."/>
            <person name="Kohler A."/>
            <person name="Grigoriev I.V."/>
            <person name="Martin F.M."/>
            <person name="Hacquard S."/>
        </authorList>
    </citation>
    <scope>NUCLEOTIDE SEQUENCE [LARGE SCALE GENOMIC DNA]</scope>
    <source>
        <strain evidence="1 2">MPI-SDFR-AT-0079</strain>
    </source>
</reference>
<proteinExistence type="predicted"/>
<evidence type="ECO:0000313" key="1">
    <source>
        <dbReference type="EMBL" id="KAH6636915.1"/>
    </source>
</evidence>
<accession>A0ACB7PCZ0</accession>
<sequence>MGLRCWERVFGVLLDFVQVWLGSLFVGLLGCFYHTTGTAVMAYGAALFLFVLALQVFR</sequence>
<comment type="caution">
    <text evidence="1">The sequence shown here is derived from an EMBL/GenBank/DDBJ whole genome shotgun (WGS) entry which is preliminary data.</text>
</comment>
<evidence type="ECO:0000313" key="2">
    <source>
        <dbReference type="Proteomes" id="UP000724584"/>
    </source>
</evidence>